<dbReference type="EMBL" id="JACKWZ010000068">
    <property type="protein sequence ID" value="KAF9417631.1"/>
    <property type="molecule type" value="Genomic_DNA"/>
</dbReference>
<proteinExistence type="predicted"/>
<reference evidence="1" key="1">
    <citation type="submission" date="2020-08" db="EMBL/GenBank/DDBJ databases">
        <title>Spodoptera exigua strain:BAW_Kor-Di-RS1 Genome sequencing and assembly.</title>
        <authorList>
            <person name="Kim J."/>
            <person name="Nam H.Y."/>
            <person name="Kwon M."/>
            <person name="Choi J.H."/>
            <person name="Cho S.R."/>
            <person name="Kim G.-H."/>
        </authorList>
    </citation>
    <scope>NUCLEOTIDE SEQUENCE</scope>
    <source>
        <strain evidence="1">BAW_Kor-Di-RS1</strain>
        <tissue evidence="1">Whole-body</tissue>
    </source>
</reference>
<sequence length="116" mass="13617">MRHHFSNQIIVVNHKTVEWRVDIVQIINLECTIIVKLTPGCQVLFLQSINEMRPRVKGLHHIEGIIRMHNESISNMWKEMSTLAEFTLYNVIMWERCDSKADVIVETQDTSQQVTK</sequence>
<gene>
    <name evidence="1" type="ORF">HW555_005338</name>
</gene>
<comment type="caution">
    <text evidence="1">The sequence shown here is derived from an EMBL/GenBank/DDBJ whole genome shotgun (WGS) entry which is preliminary data.</text>
</comment>
<name>A0A835GK04_SPOEX</name>
<protein>
    <submittedName>
        <fullName evidence="1">Uncharacterized protein</fullName>
    </submittedName>
</protein>
<dbReference type="Proteomes" id="UP000648187">
    <property type="component" value="Unassembled WGS sequence"/>
</dbReference>
<evidence type="ECO:0000313" key="1">
    <source>
        <dbReference type="EMBL" id="KAF9417631.1"/>
    </source>
</evidence>
<keyword evidence="2" id="KW-1185">Reference proteome</keyword>
<accession>A0A835GK04</accession>
<organism evidence="1 2">
    <name type="scientific">Spodoptera exigua</name>
    <name type="common">Beet armyworm</name>
    <name type="synonym">Noctua fulgens</name>
    <dbReference type="NCBI Taxonomy" id="7107"/>
    <lineage>
        <taxon>Eukaryota</taxon>
        <taxon>Metazoa</taxon>
        <taxon>Ecdysozoa</taxon>
        <taxon>Arthropoda</taxon>
        <taxon>Hexapoda</taxon>
        <taxon>Insecta</taxon>
        <taxon>Pterygota</taxon>
        <taxon>Neoptera</taxon>
        <taxon>Endopterygota</taxon>
        <taxon>Lepidoptera</taxon>
        <taxon>Glossata</taxon>
        <taxon>Ditrysia</taxon>
        <taxon>Noctuoidea</taxon>
        <taxon>Noctuidae</taxon>
        <taxon>Amphipyrinae</taxon>
        <taxon>Spodoptera</taxon>
    </lineage>
</organism>
<dbReference type="AlphaFoldDB" id="A0A835GK04"/>
<evidence type="ECO:0000313" key="2">
    <source>
        <dbReference type="Proteomes" id="UP000648187"/>
    </source>
</evidence>